<reference evidence="1 2" key="1">
    <citation type="submission" date="2018-09" db="EMBL/GenBank/DDBJ databases">
        <title>YIM PH21274 draft genome.</title>
        <authorList>
            <person name="Miao C."/>
        </authorList>
    </citation>
    <scope>NUCLEOTIDE SEQUENCE [LARGE SCALE GENOMIC DNA]</scope>
    <source>
        <strain evidence="1 2">YIM PH 21724</strain>
    </source>
</reference>
<sequence length="228" mass="24500">MVDSRNLLPTNIIGWEIAVVVPRDDLVAPGVPLTGLDAIDAAFAEQMRLLRAVFEVRRTVADTGDGVFEVGGAVSVVDSHGADTAGWCEFYRETCRFDVAVRPEVGLIYVTAGARIGSVRMPAELGALVEARLGDAGVRLGPVIGLRERQWVLLVEPDIPDRIDIYAGMFRHAVSIARAGAQIALPTFGTGRTRLRTWLRQPRDAYLPAGTAVLAAVTACFPVRTAPP</sequence>
<dbReference type="AlphaFoldDB" id="A0A3A4K0S1"/>
<gene>
    <name evidence="1" type="ORF">D5S18_08040</name>
</gene>
<organism evidence="1 2">
    <name type="scientific">Nocardia panacis</name>
    <dbReference type="NCBI Taxonomy" id="2340916"/>
    <lineage>
        <taxon>Bacteria</taxon>
        <taxon>Bacillati</taxon>
        <taxon>Actinomycetota</taxon>
        <taxon>Actinomycetes</taxon>
        <taxon>Mycobacteriales</taxon>
        <taxon>Nocardiaceae</taxon>
        <taxon>Nocardia</taxon>
    </lineage>
</organism>
<dbReference type="EMBL" id="QZFU01000015">
    <property type="protein sequence ID" value="RJO77673.1"/>
    <property type="molecule type" value="Genomic_DNA"/>
</dbReference>
<protein>
    <submittedName>
        <fullName evidence="1">Uncharacterized protein</fullName>
    </submittedName>
</protein>
<comment type="caution">
    <text evidence="1">The sequence shown here is derived from an EMBL/GenBank/DDBJ whole genome shotgun (WGS) entry which is preliminary data.</text>
</comment>
<proteinExistence type="predicted"/>
<keyword evidence="2" id="KW-1185">Reference proteome</keyword>
<evidence type="ECO:0000313" key="2">
    <source>
        <dbReference type="Proteomes" id="UP000266677"/>
    </source>
</evidence>
<dbReference type="Proteomes" id="UP000266677">
    <property type="component" value="Unassembled WGS sequence"/>
</dbReference>
<evidence type="ECO:0000313" key="1">
    <source>
        <dbReference type="EMBL" id="RJO77673.1"/>
    </source>
</evidence>
<name>A0A3A4K0S1_9NOCA</name>
<accession>A0A3A4K0S1</accession>